<feature type="domain" description="Vitellogenin" evidence="4">
    <location>
        <begin position="1"/>
        <end position="505"/>
    </location>
</feature>
<dbReference type="SMART" id="SM01169">
    <property type="entry name" value="DUF1943"/>
    <property type="match status" value="1"/>
</dbReference>
<evidence type="ECO:0000256" key="1">
    <source>
        <dbReference type="ARBA" id="ARBA00022729"/>
    </source>
</evidence>
<accession>A0A0T6AX60</accession>
<dbReference type="InterPro" id="IPR015817">
    <property type="entry name" value="Vitellinogen_open_b-sht_sub1"/>
</dbReference>
<dbReference type="Pfam" id="PF09172">
    <property type="entry name" value="Vit_open_b-sht"/>
    <property type="match status" value="1"/>
</dbReference>
<sequence>MFQAAQKHHGVDQHSEIDVFGNCPTEFSQIKEGPFQVIKKTRNLNKCSHRESLRQDFMTTAFDPNSGIKSNPFLQGKYRAELKLKGGIPQVITVDEDYLYVPFSNGDKGAKANVHSQLKFGGVIKENIKVSCNVPRSLIFEDPHPILADKSCVGPILKALTGTANAIYTNVQEDTASRFNGVRKMMRTASKKDLMAVYSQVRAGAGFKNKDTGRKVFLDALFRARTGDAVEVGMDIYRSNGLDKTESTIFFATLNFVDHVTEGALSAATNLLTSPNLPRQAYLGVGALVRKFCRQHSCDDVKALNGLFVILQSKLNGNPSNREAENVALAALKAVRNAGRVNNAIVGKIIEIAQDKQAPTRLRIGALEAYLADPCNDRFRDSAISIMKDVQLDSELRIKAYLALAQCPNGKAATAVKTVIDNEPSIQVGGFIVSHLATLRSSTNPDKALAKAQLGEIRTTKKFPLDFRQYSFNGEYSYNIDMLGAAESIEGNVIFSQKSYIPRSLALNMSVELFSQRYNFLEVDVRQENLDDVVASYFGPNADFNVKDNDELIKSSTQQFQKAANVIGDKIKSYRQRREVNKNQVESFAKQLTGKQSPLNGDLDLDLSIRLFGSELLFCSFNERVQNYSADAVADSIVDAMEKAEDHIENLDKSITQNFMFLDSEVSYPTSTGFPIRLSVEGTASSHVKASSQVPEKNQYKFSFVPSISVEVASRFIIDAAVVESGLTVVGNLYSSLGGAGEFKWKETDFDASFTLPLEKQELLTVTHNIVFETREPCGTEAKVPLKFVQSKDFSVCLDQLKSYIGLTFCADVNQPNIGEAAANVLPYPLNGNSKLSVTILKNDFGRIRFSNKFVPSGVKGNLALMDKADKPKTFLDYDVDLATPAIIIKLASPEISGVFEAVMVRTLGNLYGLVRLASNQIEYFVKLGITYSGPNERIVMKPIMIYKAGQGEPQPLPYHITGQIIGEQWGEGKKYIFDNIKLVTPHRPPIGVAGYISIIPFFF</sequence>
<evidence type="ECO:0000256" key="2">
    <source>
        <dbReference type="ARBA" id="ARBA00023180"/>
    </source>
</evidence>
<name>A0A0T6AX60_9SCAR</name>
<dbReference type="InterPro" id="IPR015816">
    <property type="entry name" value="Vitellinogen_b-sht_N"/>
</dbReference>
<dbReference type="EMBL" id="LJIG01022606">
    <property type="protein sequence ID" value="KRT79670.1"/>
    <property type="molecule type" value="Genomic_DNA"/>
</dbReference>
<evidence type="ECO:0000256" key="3">
    <source>
        <dbReference type="PROSITE-ProRule" id="PRU00557"/>
    </source>
</evidence>
<dbReference type="PANTHER" id="PTHR23345">
    <property type="entry name" value="VITELLOGENIN-RELATED"/>
    <property type="match status" value="1"/>
</dbReference>
<proteinExistence type="predicted"/>
<dbReference type="Pfam" id="PF01347">
    <property type="entry name" value="Vitellogenin_N"/>
    <property type="match status" value="1"/>
</dbReference>
<evidence type="ECO:0000313" key="6">
    <source>
        <dbReference type="Proteomes" id="UP000051574"/>
    </source>
</evidence>
<keyword evidence="1" id="KW-0732">Signal</keyword>
<dbReference type="Proteomes" id="UP000051574">
    <property type="component" value="Unassembled WGS sequence"/>
</dbReference>
<comment type="caution">
    <text evidence="3">Lacks conserved residue(s) required for the propagation of feature annotation.</text>
</comment>
<keyword evidence="6" id="KW-1185">Reference proteome</keyword>
<dbReference type="InterPro" id="IPR050733">
    <property type="entry name" value="Vitellogenin/Apolipophorin"/>
</dbReference>
<dbReference type="PROSITE" id="PS51211">
    <property type="entry name" value="VITELLOGENIN"/>
    <property type="match status" value="1"/>
</dbReference>
<comment type="caution">
    <text evidence="5">The sequence shown here is derived from an EMBL/GenBank/DDBJ whole genome shotgun (WGS) entry which is preliminary data.</text>
</comment>
<gene>
    <name evidence="5" type="ORF">AMK59_8803</name>
</gene>
<dbReference type="InterPro" id="IPR001747">
    <property type="entry name" value="Vitellogenin_N"/>
</dbReference>
<reference evidence="5 6" key="1">
    <citation type="submission" date="2015-09" db="EMBL/GenBank/DDBJ databases">
        <title>Draft genome of the scarab beetle Oryctes borbonicus.</title>
        <authorList>
            <person name="Meyer J.M."/>
            <person name="Markov G.V."/>
            <person name="Baskaran P."/>
            <person name="Herrmann M."/>
            <person name="Sommer R.J."/>
            <person name="Roedelsperger C."/>
        </authorList>
    </citation>
    <scope>NUCLEOTIDE SEQUENCE [LARGE SCALE GENOMIC DNA]</scope>
    <source>
        <strain evidence="5">OB123</strain>
        <tissue evidence="5">Whole animal</tissue>
    </source>
</reference>
<protein>
    <recommendedName>
        <fullName evidence="4">Vitellogenin domain-containing protein</fullName>
    </recommendedName>
</protein>
<dbReference type="OrthoDB" id="6484170at2759"/>
<evidence type="ECO:0000313" key="5">
    <source>
        <dbReference type="EMBL" id="KRT79670.1"/>
    </source>
</evidence>
<dbReference type="SUPFAM" id="SSF48431">
    <property type="entry name" value="Lipovitellin-phosvitin complex, superhelical domain"/>
    <property type="match status" value="1"/>
</dbReference>
<keyword evidence="2" id="KW-0325">Glycoprotein</keyword>
<dbReference type="PANTHER" id="PTHR23345:SF36">
    <property type="entry name" value="APOLIPOPHORINS"/>
    <property type="match status" value="1"/>
</dbReference>
<dbReference type="Gene3D" id="2.20.50.20">
    <property type="entry name" value="Lipovitellin. Chain A, domain 3"/>
    <property type="match status" value="1"/>
</dbReference>
<dbReference type="InterPro" id="IPR015255">
    <property type="entry name" value="Vitellinogen_open_b-sht"/>
</dbReference>
<dbReference type="SUPFAM" id="SSF56968">
    <property type="entry name" value="Lipovitellin-phosvitin complex, beta-sheet shell regions"/>
    <property type="match status" value="2"/>
</dbReference>
<dbReference type="InterPro" id="IPR015819">
    <property type="entry name" value="Lipid_transp_b-sht_shell"/>
</dbReference>
<organism evidence="5 6">
    <name type="scientific">Oryctes borbonicus</name>
    <dbReference type="NCBI Taxonomy" id="1629725"/>
    <lineage>
        <taxon>Eukaryota</taxon>
        <taxon>Metazoa</taxon>
        <taxon>Ecdysozoa</taxon>
        <taxon>Arthropoda</taxon>
        <taxon>Hexapoda</taxon>
        <taxon>Insecta</taxon>
        <taxon>Pterygota</taxon>
        <taxon>Neoptera</taxon>
        <taxon>Endopterygota</taxon>
        <taxon>Coleoptera</taxon>
        <taxon>Polyphaga</taxon>
        <taxon>Scarabaeiformia</taxon>
        <taxon>Scarabaeidae</taxon>
        <taxon>Dynastinae</taxon>
        <taxon>Oryctes</taxon>
    </lineage>
</organism>
<dbReference type="GO" id="GO:0005319">
    <property type="term" value="F:lipid transporter activity"/>
    <property type="evidence" value="ECO:0007669"/>
    <property type="project" value="InterPro"/>
</dbReference>
<evidence type="ECO:0000259" key="4">
    <source>
        <dbReference type="PROSITE" id="PS51211"/>
    </source>
</evidence>
<dbReference type="Gene3D" id="1.25.10.20">
    <property type="entry name" value="Vitellinogen, superhelical"/>
    <property type="match status" value="1"/>
</dbReference>
<dbReference type="InterPro" id="IPR011030">
    <property type="entry name" value="Lipovitellin_superhlx_dom"/>
</dbReference>
<dbReference type="Gene3D" id="2.30.230.10">
    <property type="entry name" value="Lipovitellin, beta-sheet shell regions, chain A"/>
    <property type="match status" value="1"/>
</dbReference>
<dbReference type="SMART" id="SM00638">
    <property type="entry name" value="LPD_N"/>
    <property type="match status" value="1"/>
</dbReference>
<dbReference type="AlphaFoldDB" id="A0A0T6AX60"/>
<dbReference type="Gene3D" id="2.20.80.10">
    <property type="entry name" value="Lipovitellin-phosvitin complex, chain A, domain 4"/>
    <property type="match status" value="1"/>
</dbReference>